<feature type="compositionally biased region" description="Basic and acidic residues" evidence="1">
    <location>
        <begin position="92"/>
        <end position="111"/>
    </location>
</feature>
<accession>A0A938BI44</accession>
<dbReference type="Proteomes" id="UP000703893">
    <property type="component" value="Unassembled WGS sequence"/>
</dbReference>
<evidence type="ECO:0000256" key="1">
    <source>
        <dbReference type="SAM" id="MobiDB-lite"/>
    </source>
</evidence>
<gene>
    <name evidence="2" type="ORF">FJZ00_02555</name>
</gene>
<protein>
    <submittedName>
        <fullName evidence="2">Uncharacterized protein</fullName>
    </submittedName>
</protein>
<name>A0A938BI44_9BACT</name>
<evidence type="ECO:0000313" key="3">
    <source>
        <dbReference type="Proteomes" id="UP000703893"/>
    </source>
</evidence>
<feature type="compositionally biased region" description="Low complexity" evidence="1">
    <location>
        <begin position="77"/>
        <end position="91"/>
    </location>
</feature>
<reference evidence="2 3" key="1">
    <citation type="submission" date="2019-03" db="EMBL/GenBank/DDBJ databases">
        <title>Lake Tanganyika Metagenome-Assembled Genomes (MAGs).</title>
        <authorList>
            <person name="Tran P."/>
        </authorList>
    </citation>
    <scope>NUCLEOTIDE SEQUENCE [LARGE SCALE GENOMIC DNA]</scope>
    <source>
        <strain evidence="2">K_DeepCast_65m_m2_236</strain>
    </source>
</reference>
<feature type="region of interest" description="Disordered" evidence="1">
    <location>
        <begin position="77"/>
        <end position="132"/>
    </location>
</feature>
<comment type="caution">
    <text evidence="2">The sequence shown here is derived from an EMBL/GenBank/DDBJ whole genome shotgun (WGS) entry which is preliminary data.</text>
</comment>
<dbReference type="AlphaFoldDB" id="A0A938BI44"/>
<evidence type="ECO:0000313" key="2">
    <source>
        <dbReference type="EMBL" id="MBM3274007.1"/>
    </source>
</evidence>
<dbReference type="EMBL" id="VGJX01000097">
    <property type="protein sequence ID" value="MBM3274007.1"/>
    <property type="molecule type" value="Genomic_DNA"/>
</dbReference>
<organism evidence="2 3">
    <name type="scientific">Candidatus Tanganyikabacteria bacterium</name>
    <dbReference type="NCBI Taxonomy" id="2961651"/>
    <lineage>
        <taxon>Bacteria</taxon>
        <taxon>Bacillati</taxon>
        <taxon>Candidatus Sericytochromatia</taxon>
        <taxon>Candidatus Tanganyikabacteria</taxon>
    </lineage>
</organism>
<proteinExistence type="predicted"/>
<sequence>MFEIRGALFVRGAEFVSSGGDRGALSVRAAPCAKGAELVRAWVAVESDSEPARTVPFRDVPACVPVELPAVPVELPAVTGGPAAGPRAAGEGTRKVPREKIAQPPESKMDIDTPAANPGDRSEDLNDTFMLG</sequence>